<proteinExistence type="predicted"/>
<evidence type="ECO:0000313" key="2">
    <source>
        <dbReference type="Proteomes" id="UP001498476"/>
    </source>
</evidence>
<name>A0ABR1HQU1_9HYPO</name>
<dbReference type="Proteomes" id="UP001498476">
    <property type="component" value="Unassembled WGS sequence"/>
</dbReference>
<organism evidence="1 2">
    <name type="scientific">Neonectria punicea</name>
    <dbReference type="NCBI Taxonomy" id="979145"/>
    <lineage>
        <taxon>Eukaryota</taxon>
        <taxon>Fungi</taxon>
        <taxon>Dikarya</taxon>
        <taxon>Ascomycota</taxon>
        <taxon>Pezizomycotina</taxon>
        <taxon>Sordariomycetes</taxon>
        <taxon>Hypocreomycetidae</taxon>
        <taxon>Hypocreales</taxon>
        <taxon>Nectriaceae</taxon>
        <taxon>Neonectria</taxon>
    </lineage>
</organism>
<dbReference type="EMBL" id="JAZAVJ010000009">
    <property type="protein sequence ID" value="KAK7423595.1"/>
    <property type="molecule type" value="Genomic_DNA"/>
</dbReference>
<sequence>MSDLHLELNRQYATFDFPVKAPLLVLGGGIGRLVDYEPFLGFLARQTARFDKAFLVLGNHGFYEMSYDAGAGAGAGEGRSPGRKAGCTLWSNIPPAAEDAVTLRVSDYKMIQGWTVAQHNACRARV</sequence>
<evidence type="ECO:0008006" key="3">
    <source>
        <dbReference type="Google" id="ProtNLM"/>
    </source>
</evidence>
<evidence type="ECO:0000313" key="1">
    <source>
        <dbReference type="EMBL" id="KAK7423595.1"/>
    </source>
</evidence>
<accession>A0ABR1HQU1</accession>
<gene>
    <name evidence="1" type="ORF">QQX98_001053</name>
</gene>
<protein>
    <recommendedName>
        <fullName evidence="3">Calcineurin-like phosphoesterase domain-containing protein</fullName>
    </recommendedName>
</protein>
<reference evidence="1 2" key="1">
    <citation type="journal article" date="2025" name="Microbiol. Resour. Announc.">
        <title>Draft genome sequences for Neonectria magnoliae and Neonectria punicea, canker pathogens of Liriodendron tulipifera and Acer saccharum in West Virginia.</title>
        <authorList>
            <person name="Petronek H.M."/>
            <person name="Kasson M.T."/>
            <person name="Metheny A.M."/>
            <person name="Stauder C.M."/>
            <person name="Lovett B."/>
            <person name="Lynch S.C."/>
            <person name="Garnas J.R."/>
            <person name="Kasson L.R."/>
            <person name="Stajich J.E."/>
        </authorList>
    </citation>
    <scope>NUCLEOTIDE SEQUENCE [LARGE SCALE GENOMIC DNA]</scope>
    <source>
        <strain evidence="1 2">NRRL 64653</strain>
    </source>
</reference>
<dbReference type="PANTHER" id="PTHR37844:SF2">
    <property type="entry name" value="SER_THR PROTEIN PHOSPHATASE SUPERFAMILY (AFU_ORTHOLOGUE AFUA_1G14840)"/>
    <property type="match status" value="1"/>
</dbReference>
<keyword evidence="2" id="KW-1185">Reference proteome</keyword>
<dbReference type="PANTHER" id="PTHR37844">
    <property type="entry name" value="SER/THR PROTEIN PHOSPHATASE SUPERFAMILY (AFU_ORTHOLOGUE AFUA_1G14840)"/>
    <property type="match status" value="1"/>
</dbReference>
<comment type="caution">
    <text evidence="1">The sequence shown here is derived from an EMBL/GenBank/DDBJ whole genome shotgun (WGS) entry which is preliminary data.</text>
</comment>